<name>A0A916ZRL9_9HYPH</name>
<dbReference type="EMBL" id="BMIQ01000005">
    <property type="protein sequence ID" value="GGE10681.1"/>
    <property type="molecule type" value="Genomic_DNA"/>
</dbReference>
<dbReference type="GO" id="GO:0016787">
    <property type="term" value="F:hydrolase activity"/>
    <property type="evidence" value="ECO:0007669"/>
    <property type="project" value="UniProtKB-KW"/>
</dbReference>
<reference evidence="6" key="1">
    <citation type="journal article" date="2014" name="Int. J. Syst. Evol. Microbiol.">
        <title>Complete genome sequence of Corynebacterium casei LMG S-19264T (=DSM 44701T), isolated from a smear-ripened cheese.</title>
        <authorList>
            <consortium name="US DOE Joint Genome Institute (JGI-PGF)"/>
            <person name="Walter F."/>
            <person name="Albersmeier A."/>
            <person name="Kalinowski J."/>
            <person name="Ruckert C."/>
        </authorList>
    </citation>
    <scope>NUCLEOTIDE SEQUENCE</scope>
    <source>
        <strain evidence="6">CGMCC 1.15367</strain>
    </source>
</reference>
<feature type="domain" description="Carboxyltransferase" evidence="5">
    <location>
        <begin position="255"/>
        <end position="536"/>
    </location>
</feature>
<evidence type="ECO:0000313" key="6">
    <source>
        <dbReference type="EMBL" id="GGE10681.1"/>
    </source>
</evidence>
<dbReference type="Pfam" id="PF02682">
    <property type="entry name" value="CT_C_D"/>
    <property type="match status" value="1"/>
</dbReference>
<protein>
    <submittedName>
        <fullName evidence="6">Allophanate hydrolase</fullName>
    </submittedName>
</protein>
<dbReference type="InterPro" id="IPR052708">
    <property type="entry name" value="PxpC"/>
</dbReference>
<dbReference type="InterPro" id="IPR029000">
    <property type="entry name" value="Cyclophilin-like_dom_sf"/>
</dbReference>
<dbReference type="Gene3D" id="3.30.1360.40">
    <property type="match status" value="1"/>
</dbReference>
<dbReference type="AlphaFoldDB" id="A0A916ZRL9"/>
<evidence type="ECO:0000256" key="2">
    <source>
        <dbReference type="ARBA" id="ARBA00022801"/>
    </source>
</evidence>
<dbReference type="Pfam" id="PF02626">
    <property type="entry name" value="CT_A_B"/>
    <property type="match status" value="1"/>
</dbReference>
<dbReference type="Proteomes" id="UP000644699">
    <property type="component" value="Unassembled WGS sequence"/>
</dbReference>
<evidence type="ECO:0000256" key="3">
    <source>
        <dbReference type="ARBA" id="ARBA00022840"/>
    </source>
</evidence>
<evidence type="ECO:0000256" key="1">
    <source>
        <dbReference type="ARBA" id="ARBA00022741"/>
    </source>
</evidence>
<gene>
    <name evidence="6" type="ORF">GCM10011390_32160</name>
</gene>
<dbReference type="SUPFAM" id="SSF160467">
    <property type="entry name" value="PH0987 N-terminal domain-like"/>
    <property type="match status" value="1"/>
</dbReference>
<dbReference type="PANTHER" id="PTHR43309">
    <property type="entry name" value="5-OXOPROLINASE SUBUNIT C"/>
    <property type="match status" value="1"/>
</dbReference>
<keyword evidence="3" id="KW-0067">ATP-binding</keyword>
<dbReference type="SMART" id="SM00796">
    <property type="entry name" value="AHS1"/>
    <property type="match status" value="1"/>
</dbReference>
<keyword evidence="2 6" id="KW-0378">Hydrolase</keyword>
<dbReference type="InterPro" id="IPR003833">
    <property type="entry name" value="CT_C_D"/>
</dbReference>
<dbReference type="Gene3D" id="2.40.100.10">
    <property type="entry name" value="Cyclophilin-like"/>
    <property type="match status" value="2"/>
</dbReference>
<dbReference type="GO" id="GO:0005524">
    <property type="term" value="F:ATP binding"/>
    <property type="evidence" value="ECO:0007669"/>
    <property type="project" value="UniProtKB-KW"/>
</dbReference>
<keyword evidence="1" id="KW-0547">Nucleotide-binding</keyword>
<dbReference type="SMART" id="SM00797">
    <property type="entry name" value="AHS2"/>
    <property type="match status" value="1"/>
</dbReference>
<evidence type="ECO:0000259" key="5">
    <source>
        <dbReference type="SMART" id="SM00797"/>
    </source>
</evidence>
<comment type="caution">
    <text evidence="6">The sequence shown here is derived from an EMBL/GenBank/DDBJ whole genome shotgun (WGS) entry which is preliminary data.</text>
</comment>
<sequence length="540" mass="56191">MRLLPVGLRGTLVELEDLDATLALLASLEARPLPGIEAMVPAARTLLLRFRPGTPPDLPALAADLRARDLSAKAPRSEREVEIPVLYDGEDLAEVARLTGLDSKEVIRRHAESRFTVAFTGFAPGFGYLTGGDPALRVARRQSPRIRIPAGAVALAGAFSGVYPQEGPGGWQLIGTTPLTMFDLARDPPALFQPGTRVRFTPLPDRAAFAAIAAAEAARGAASPGAAVEDGPALRVTAAPLPPLFQDEGRPGAAAQGVSAGGALDRAAFRAANRLVGNPAGMPALEIVAGGFSFEADGPAVIALAGTDAALEIRDAAGRRRVVASHRPFALESGDRVVLLPPQRGLRSYLAARGGFRVPIVLGSAATDTLARLGPPPVKVGDRLVLGPLQSRAAVSEAEMPAPGRPAPGETVVLDIVLGPRAEWFTEAGIETLTGQDWTVTPRSNRVGLRLDGAVPLARRDPAAELPSEGTANGAIQVPHDGQPVLFLADHPLTGGYPVIATLAEHHLDLAGQVPPGARLRFNVIRPFAAIESDMTAGSP</sequence>
<proteinExistence type="predicted"/>
<reference evidence="6" key="2">
    <citation type="submission" date="2020-09" db="EMBL/GenBank/DDBJ databases">
        <authorList>
            <person name="Sun Q."/>
            <person name="Zhou Y."/>
        </authorList>
    </citation>
    <scope>NUCLEOTIDE SEQUENCE</scope>
    <source>
        <strain evidence="6">CGMCC 1.15367</strain>
    </source>
</reference>
<dbReference type="SUPFAM" id="SSF50891">
    <property type="entry name" value="Cyclophilin-like"/>
    <property type="match status" value="2"/>
</dbReference>
<dbReference type="PANTHER" id="PTHR43309:SF3">
    <property type="entry name" value="5-OXOPROLINASE SUBUNIT C"/>
    <property type="match status" value="1"/>
</dbReference>
<feature type="domain" description="Carboxyltransferase" evidence="4">
    <location>
        <begin position="1"/>
        <end position="192"/>
    </location>
</feature>
<dbReference type="RefSeq" id="WP_188910263.1">
    <property type="nucleotide sequence ID" value="NZ_BMIQ01000005.1"/>
</dbReference>
<dbReference type="InterPro" id="IPR003778">
    <property type="entry name" value="CT_A_B"/>
</dbReference>
<evidence type="ECO:0000259" key="4">
    <source>
        <dbReference type="SMART" id="SM00796"/>
    </source>
</evidence>
<keyword evidence="7" id="KW-1185">Reference proteome</keyword>
<accession>A0A916ZRL9</accession>
<evidence type="ECO:0000313" key="7">
    <source>
        <dbReference type="Proteomes" id="UP000644699"/>
    </source>
</evidence>
<dbReference type="NCBIfam" id="TIGR00724">
    <property type="entry name" value="urea_amlyse_rel"/>
    <property type="match status" value="1"/>
</dbReference>
<organism evidence="6 7">
    <name type="scientific">Aureimonas endophytica</name>
    <dbReference type="NCBI Taxonomy" id="2027858"/>
    <lineage>
        <taxon>Bacteria</taxon>
        <taxon>Pseudomonadati</taxon>
        <taxon>Pseudomonadota</taxon>
        <taxon>Alphaproteobacteria</taxon>
        <taxon>Hyphomicrobiales</taxon>
        <taxon>Aurantimonadaceae</taxon>
        <taxon>Aureimonas</taxon>
    </lineage>
</organism>